<dbReference type="Pfam" id="PF13524">
    <property type="entry name" value="Glyco_trans_1_2"/>
    <property type="match status" value="1"/>
</dbReference>
<feature type="compositionally biased region" description="Basic and acidic residues" evidence="1">
    <location>
        <begin position="25"/>
        <end position="36"/>
    </location>
</feature>
<sequence length="386" mass="44132">MAGATEKKGIVKQSRPSLLHQVRSASDKGAREGHERGYGEGYFRGRAQALVHTLTEHAPQRQLRIIYVSSGKGFPYSPLDEAVVSTMQAMAIDVRVSGPKDSIAVSAVEYRADLVLVLDGMDFPAEQLIELKALAIRTALWITDDPYYTDRMSAVAPHYDYIFTLESTAIEYYQSLGCRQVHHLPFAAFPEHFTPRASPAPFQYDFSFIGSAYWNRVRFFEPIMDRLMKYNTHVSGLWWDRLPQYKKHKSSIKLDLWMGPKETAEFYNSSKIVINMHRDYDDSTVNQNSQQIRATSPNPRTFEINGCGALQLTDARSDLASFYVPGVELVTYETPIDLLEKAVYYLTHEEERREIALRGLARTLKDHSYVKRLQQLLGIIFDRQTE</sequence>
<dbReference type="InterPro" id="IPR055259">
    <property type="entry name" value="YkvP/CgeB_Glyco_trans-like"/>
</dbReference>
<proteinExistence type="predicted"/>
<evidence type="ECO:0000313" key="3">
    <source>
        <dbReference type="EMBL" id="MBD8500261.1"/>
    </source>
</evidence>
<accession>A0ABR9B286</accession>
<organism evidence="3 4">
    <name type="scientific">Paenibacillus arenosi</name>
    <dbReference type="NCBI Taxonomy" id="2774142"/>
    <lineage>
        <taxon>Bacteria</taxon>
        <taxon>Bacillati</taxon>
        <taxon>Bacillota</taxon>
        <taxon>Bacilli</taxon>
        <taxon>Bacillales</taxon>
        <taxon>Paenibacillaceae</taxon>
        <taxon>Paenibacillus</taxon>
    </lineage>
</organism>
<gene>
    <name evidence="3" type="ORF">IFO66_18365</name>
</gene>
<reference evidence="3 4" key="1">
    <citation type="submission" date="2020-09" db="EMBL/GenBank/DDBJ databases">
        <title>Paenibacillus sp. CAU 1523 isolated from sand of Haeundae Beach.</title>
        <authorList>
            <person name="Kim W."/>
        </authorList>
    </citation>
    <scope>NUCLEOTIDE SEQUENCE [LARGE SCALE GENOMIC DNA]</scope>
    <source>
        <strain evidence="3 4">CAU 1523</strain>
    </source>
</reference>
<evidence type="ECO:0000256" key="1">
    <source>
        <dbReference type="SAM" id="MobiDB-lite"/>
    </source>
</evidence>
<dbReference type="RefSeq" id="WP_192026564.1">
    <property type="nucleotide sequence ID" value="NZ_JACYTN010000020.1"/>
</dbReference>
<feature type="region of interest" description="Disordered" evidence="1">
    <location>
        <begin position="1"/>
        <end position="36"/>
    </location>
</feature>
<protein>
    <submittedName>
        <fullName evidence="3">Glycosyltransferase</fullName>
    </submittedName>
</protein>
<name>A0ABR9B286_9BACL</name>
<dbReference type="Proteomes" id="UP000634529">
    <property type="component" value="Unassembled WGS sequence"/>
</dbReference>
<evidence type="ECO:0000313" key="4">
    <source>
        <dbReference type="Proteomes" id="UP000634529"/>
    </source>
</evidence>
<feature type="domain" description="Spore protein YkvP/CgeB glycosyl transferase-like" evidence="2">
    <location>
        <begin position="217"/>
        <end position="377"/>
    </location>
</feature>
<evidence type="ECO:0000259" key="2">
    <source>
        <dbReference type="Pfam" id="PF13524"/>
    </source>
</evidence>
<dbReference type="EMBL" id="JACYTN010000020">
    <property type="protein sequence ID" value="MBD8500261.1"/>
    <property type="molecule type" value="Genomic_DNA"/>
</dbReference>
<comment type="caution">
    <text evidence="3">The sequence shown here is derived from an EMBL/GenBank/DDBJ whole genome shotgun (WGS) entry which is preliminary data.</text>
</comment>
<keyword evidence="4" id="KW-1185">Reference proteome</keyword>